<dbReference type="RefSeq" id="WP_167359464.1">
    <property type="nucleotide sequence ID" value="NZ_JBFADZ010000020.1"/>
</dbReference>
<evidence type="ECO:0000313" key="1">
    <source>
        <dbReference type="EMBL" id="MFC5172128.1"/>
    </source>
</evidence>
<dbReference type="EMBL" id="JBHSKI010000006">
    <property type="protein sequence ID" value="MFC5172128.1"/>
    <property type="molecule type" value="Genomic_DNA"/>
</dbReference>
<gene>
    <name evidence="1" type="ORF">ACFPRK_16160</name>
</gene>
<name>A0ABW0B4J9_9ACTN</name>
<comment type="caution">
    <text evidence="1">The sequence shown here is derived from an EMBL/GenBank/DDBJ whole genome shotgun (WGS) entry which is preliminary data.</text>
</comment>
<keyword evidence="2" id="KW-1185">Reference proteome</keyword>
<reference evidence="2" key="1">
    <citation type="journal article" date="2019" name="Int. J. Syst. Evol. Microbiol.">
        <title>The Global Catalogue of Microorganisms (GCM) 10K type strain sequencing project: providing services to taxonomists for standard genome sequencing and annotation.</title>
        <authorList>
            <consortium name="The Broad Institute Genomics Platform"/>
            <consortium name="The Broad Institute Genome Sequencing Center for Infectious Disease"/>
            <person name="Wu L."/>
            <person name="Ma J."/>
        </authorList>
    </citation>
    <scope>NUCLEOTIDE SEQUENCE [LARGE SCALE GENOMIC DNA]</scope>
    <source>
        <strain evidence="2">CGMCC 4.1721</strain>
    </source>
</reference>
<sequence length="53" mass="6012">MTERKPAGVSFETWVDRQIREALVRPPEGPPLNLTPFDIDAVVGEWRAGRRGH</sequence>
<dbReference type="Proteomes" id="UP001596208">
    <property type="component" value="Unassembled WGS sequence"/>
</dbReference>
<proteinExistence type="predicted"/>
<evidence type="ECO:0000313" key="2">
    <source>
        <dbReference type="Proteomes" id="UP001596208"/>
    </source>
</evidence>
<protein>
    <submittedName>
        <fullName evidence="1">Uncharacterized protein</fullName>
    </submittedName>
</protein>
<accession>A0ABW0B4J9</accession>
<organism evidence="1 2">
    <name type="scientific">Streptomyces mutomycini</name>
    <dbReference type="NCBI Taxonomy" id="284036"/>
    <lineage>
        <taxon>Bacteria</taxon>
        <taxon>Bacillati</taxon>
        <taxon>Actinomycetota</taxon>
        <taxon>Actinomycetes</taxon>
        <taxon>Kitasatosporales</taxon>
        <taxon>Streptomycetaceae</taxon>
        <taxon>Streptomyces</taxon>
    </lineage>
</organism>